<dbReference type="SUPFAM" id="SSF51338">
    <property type="entry name" value="Composite domain of metallo-dependent hydrolases"/>
    <property type="match status" value="1"/>
</dbReference>
<dbReference type="Gene3D" id="3.20.20.140">
    <property type="entry name" value="Metal-dependent hydrolases"/>
    <property type="match status" value="1"/>
</dbReference>
<keyword evidence="4" id="KW-1185">Reference proteome</keyword>
<keyword evidence="1" id="KW-0378">Hydrolase</keyword>
<evidence type="ECO:0000259" key="2">
    <source>
        <dbReference type="Pfam" id="PF07969"/>
    </source>
</evidence>
<dbReference type="Pfam" id="PF07969">
    <property type="entry name" value="Amidohydro_3"/>
    <property type="match status" value="2"/>
</dbReference>
<dbReference type="Gene3D" id="3.30.1490.130">
    <property type="entry name" value="D-aminoacylase. Domain 3"/>
    <property type="match status" value="1"/>
</dbReference>
<dbReference type="Proteomes" id="UP000481252">
    <property type="component" value="Unassembled WGS sequence"/>
</dbReference>
<dbReference type="InterPro" id="IPR023100">
    <property type="entry name" value="D-aminoacylase_insert_dom_sf"/>
</dbReference>
<dbReference type="Gene3D" id="2.30.40.10">
    <property type="entry name" value="Urease, subunit C, domain 1"/>
    <property type="match status" value="1"/>
</dbReference>
<evidence type="ECO:0000313" key="3">
    <source>
        <dbReference type="EMBL" id="NGN44476.1"/>
    </source>
</evidence>
<dbReference type="InterPro" id="IPR013108">
    <property type="entry name" value="Amidohydro_3"/>
</dbReference>
<feature type="domain" description="Amidohydrolase 3" evidence="2">
    <location>
        <begin position="399"/>
        <end position="501"/>
    </location>
</feature>
<dbReference type="SUPFAM" id="SSF51556">
    <property type="entry name" value="Metallo-dependent hydrolases"/>
    <property type="match status" value="1"/>
</dbReference>
<protein>
    <submittedName>
        <fullName evidence="3">D-aminoacylase</fullName>
    </submittedName>
</protein>
<dbReference type="CDD" id="cd01297">
    <property type="entry name" value="D-aminoacylase"/>
    <property type="match status" value="1"/>
</dbReference>
<reference evidence="3 4" key="1">
    <citation type="submission" date="2020-02" db="EMBL/GenBank/DDBJ databases">
        <title>Genome sequence of the type strain CGMCC 1.15528 of Mesorhizobium zhangyense.</title>
        <authorList>
            <person name="Gao J."/>
            <person name="Sun J."/>
        </authorList>
    </citation>
    <scope>NUCLEOTIDE SEQUENCE [LARGE SCALE GENOMIC DNA]</scope>
    <source>
        <strain evidence="3 4">CGMCC 1.15528</strain>
    </source>
</reference>
<proteinExistence type="predicted"/>
<name>A0A7C9RB57_9HYPH</name>
<dbReference type="AlphaFoldDB" id="A0A7C9RB57"/>
<dbReference type="GO" id="GO:0016811">
    <property type="term" value="F:hydrolase activity, acting on carbon-nitrogen (but not peptide) bonds, in linear amides"/>
    <property type="evidence" value="ECO:0007669"/>
    <property type="project" value="InterPro"/>
</dbReference>
<dbReference type="InterPro" id="IPR011059">
    <property type="entry name" value="Metal-dep_hydrolase_composite"/>
</dbReference>
<organism evidence="3 4">
    <name type="scientific">Mesorhizobium zhangyense</name>
    <dbReference type="NCBI Taxonomy" id="1776730"/>
    <lineage>
        <taxon>Bacteria</taxon>
        <taxon>Pseudomonadati</taxon>
        <taxon>Pseudomonadota</taxon>
        <taxon>Alphaproteobacteria</taxon>
        <taxon>Hyphomicrobiales</taxon>
        <taxon>Phyllobacteriaceae</taxon>
        <taxon>Mesorhizobium</taxon>
    </lineage>
</organism>
<evidence type="ECO:0000256" key="1">
    <source>
        <dbReference type="ARBA" id="ARBA00022801"/>
    </source>
</evidence>
<sequence length="517" mass="55829">MGKHILLSGARAPHILSRQGSRRPCRSVEGLPSPTLCREDQKLKADIIFRNADIIDGTGGPRRKGDVAVTGDRIAAIGELSEMAGGREEDCSGLAVAPGFIDPHVHNDLAVFTHPDMASVVSQGVTTIINGNCGFSLAPLTAPDPVPQPLRMLFGLNAPRFASFGEYRDRLRAEPPAVNSGCLVGHGTLRVNEVADLERAADETELRAMSRALDKALAEGGIGLSTGPFYAPARASSTHELTQMARVARQHGKLYVTHMRDEGDRVVEAVEETLEIGRNSCCGVHISHHKCAGVANFGVSVRTLEMIDAAMKLQDVGLDTTPWTASSTILNSGRHRQAERVIVAESEPFPEHTGRDLADVAAEWGVDLDEAVERLLPATGIFFIMDEQDVQRILSYQHTMICSDGIAGGTHPHPRVWGTFPRVLGHYARDVGLFSLEEGVRRMTSLTADRFGLKERGRLRAGHFADIVVFNPATISERATYEKPVQPAEGIASVYVNGTAVWKCGEITGSRPGHVLA</sequence>
<feature type="domain" description="Amidohydrolase 3" evidence="2">
    <location>
        <begin position="88"/>
        <end position="280"/>
    </location>
</feature>
<comment type="caution">
    <text evidence="3">The sequence shown here is derived from an EMBL/GenBank/DDBJ whole genome shotgun (WGS) entry which is preliminary data.</text>
</comment>
<gene>
    <name evidence="3" type="ORF">G6N74_25740</name>
</gene>
<evidence type="ECO:0000313" key="4">
    <source>
        <dbReference type="Proteomes" id="UP000481252"/>
    </source>
</evidence>
<dbReference type="EMBL" id="JAAKZG010000016">
    <property type="protein sequence ID" value="NGN44476.1"/>
    <property type="molecule type" value="Genomic_DNA"/>
</dbReference>
<dbReference type="PANTHER" id="PTHR11113">
    <property type="entry name" value="N-ACETYLGLUCOSAMINE-6-PHOSPHATE DEACETYLASE"/>
    <property type="match status" value="1"/>
</dbReference>
<accession>A0A7C9RB57</accession>
<dbReference type="InterPro" id="IPR032466">
    <property type="entry name" value="Metal_Hydrolase"/>
</dbReference>